<evidence type="ECO:0000256" key="2">
    <source>
        <dbReference type="ARBA" id="ARBA00006285"/>
    </source>
</evidence>
<dbReference type="InterPro" id="IPR025705">
    <property type="entry name" value="Beta_hexosaminidase_sua/sub"/>
</dbReference>
<dbReference type="InterPro" id="IPR029018">
    <property type="entry name" value="Hex-like_dom2"/>
</dbReference>
<dbReference type="GO" id="GO:0004563">
    <property type="term" value="F:beta-N-acetylhexosaminidase activity"/>
    <property type="evidence" value="ECO:0007669"/>
    <property type="project" value="UniProtKB-EC"/>
</dbReference>
<evidence type="ECO:0000259" key="6">
    <source>
        <dbReference type="Pfam" id="PF00728"/>
    </source>
</evidence>
<evidence type="ECO:0000256" key="3">
    <source>
        <dbReference type="ARBA" id="ARBA00012663"/>
    </source>
</evidence>
<dbReference type="InterPro" id="IPR015883">
    <property type="entry name" value="Glyco_hydro_20_cat"/>
</dbReference>
<dbReference type="AlphaFoldDB" id="A0A6I1MRG1"/>
<feature type="domain" description="Glycoside hydrolase family 20 catalytic" evidence="6">
    <location>
        <begin position="174"/>
        <end position="263"/>
    </location>
</feature>
<evidence type="ECO:0000256" key="4">
    <source>
        <dbReference type="ARBA" id="ARBA00022801"/>
    </source>
</evidence>
<comment type="caution">
    <text evidence="7">The sequence shown here is derived from an EMBL/GenBank/DDBJ whole genome shotgun (WGS) entry which is preliminary data.</text>
</comment>
<dbReference type="GO" id="GO:0005975">
    <property type="term" value="P:carbohydrate metabolic process"/>
    <property type="evidence" value="ECO:0007669"/>
    <property type="project" value="InterPro"/>
</dbReference>
<dbReference type="PANTHER" id="PTHR22600:SF57">
    <property type="entry name" value="BETA-N-ACETYLHEXOSAMINIDASE"/>
    <property type="match status" value="1"/>
</dbReference>
<dbReference type="EC" id="3.2.1.52" evidence="3"/>
<keyword evidence="4 7" id="KW-0378">Hydrolase</keyword>
<dbReference type="EMBL" id="WHJC01000071">
    <property type="protein sequence ID" value="MPQ43481.1"/>
    <property type="molecule type" value="Genomic_DNA"/>
</dbReference>
<comment type="similarity">
    <text evidence="2">Belongs to the glycosyl hydrolase 20 family.</text>
</comment>
<accession>A0A6I1MRG1</accession>
<name>A0A6I1MRG1_9CLOT</name>
<dbReference type="Pfam" id="PF00728">
    <property type="entry name" value="Glyco_hydro_20"/>
    <property type="match status" value="1"/>
</dbReference>
<dbReference type="OrthoDB" id="9763537at2"/>
<dbReference type="PANTHER" id="PTHR22600">
    <property type="entry name" value="BETA-HEXOSAMINIDASE"/>
    <property type="match status" value="1"/>
</dbReference>
<comment type="catalytic activity">
    <reaction evidence="1">
        <text>Hydrolysis of terminal non-reducing N-acetyl-D-hexosamine residues in N-acetyl-beta-D-hexosaminides.</text>
        <dbReference type="EC" id="3.2.1.52"/>
    </reaction>
</comment>
<reference evidence="7 8" key="1">
    <citation type="submission" date="2019-10" db="EMBL/GenBank/DDBJ databases">
        <title>The Genome Sequence of Clostridium tarantellae Isolated from Fish Brain.</title>
        <authorList>
            <person name="Bano L."/>
            <person name="Kiel M."/>
            <person name="Sales G."/>
            <person name="Doxey A.C."/>
            <person name="Mansfield M.J."/>
            <person name="Schiavone M."/>
            <person name="Rossetto O."/>
            <person name="Pirazzini M."/>
            <person name="Dobrindt U."/>
            <person name="Montecucco C."/>
        </authorList>
    </citation>
    <scope>NUCLEOTIDE SEQUENCE [LARGE SCALE GENOMIC DNA]</scope>
    <source>
        <strain evidence="7 8">DSM 3997</strain>
    </source>
</reference>
<evidence type="ECO:0000256" key="5">
    <source>
        <dbReference type="PIRSR" id="PIRSR625705-1"/>
    </source>
</evidence>
<dbReference type="SUPFAM" id="SSF51445">
    <property type="entry name" value="(Trans)glycosidases"/>
    <property type="match status" value="1"/>
</dbReference>
<gene>
    <name evidence="7" type="ORF">GBZ86_06890</name>
</gene>
<feature type="active site" description="Proton donor" evidence="5">
    <location>
        <position position="261"/>
    </location>
</feature>
<dbReference type="GO" id="GO:0030203">
    <property type="term" value="P:glycosaminoglycan metabolic process"/>
    <property type="evidence" value="ECO:0007669"/>
    <property type="project" value="TreeGrafter"/>
</dbReference>
<sequence length="603" mass="70330">MNYNIIPQLKNVEIHSKLIKLNDFYIDDSISSISKVPKEFLLEGSFNELDGKYAIKFIKNKMNIKDAYKIEIKEKEINIYAEDLGGLIYASSTVSQLDILNNGTLKECIIEDSADMSFRAMSDDISRGQVPTYENFQQVIKNLARYKYNVYMPYIEDVFKFKCCPDWGKFSDGLSGEEWKSLSEYAKQYNIQIRPIINLLGHFDKNTSLKELQKLTIQKEDGSHTDVIDPFNPKVKPLLSKIFDEVVEAFGAGVIHVGGDEPSELTEVYGKEKGGKAFIDHYTWIHNELEKRDCDMMMYADFFAPPWGDYSVGLEKALELPKGINFVFWDYNPKDYYPYVEKLREIGLTVTVSPGSWTWNRFASNIKASWGNTKGLLKTANGQCDHMIMSSWGDGGDCPRELMWPGVIIGAHFAWNNNSSYEFEDFYYAYHKLFFGLDEEDAKNLLNVYHYDNVMNLDDNFIFKLEIFKTPLEISDFEFKKNAHLLIDEMNKALSNIEKMKIKRNINIFDALYLSAMKIKFTAEKLTYLPWEKLTSREDAMTYINKVLYLASEIEKLRLYHEKVWFASNRKADWGYVDTLYHDLRDEFYSLARRFKNFKKFYA</sequence>
<protein>
    <recommendedName>
        <fullName evidence="3">beta-N-acetylhexosaminidase</fullName>
        <ecNumber evidence="3">3.2.1.52</ecNumber>
    </recommendedName>
</protein>
<dbReference type="GO" id="GO:0016020">
    <property type="term" value="C:membrane"/>
    <property type="evidence" value="ECO:0007669"/>
    <property type="project" value="TreeGrafter"/>
</dbReference>
<dbReference type="PRINTS" id="PR00738">
    <property type="entry name" value="GLHYDRLASE20"/>
</dbReference>
<organism evidence="7 8">
    <name type="scientific">Clostridium tarantellae</name>
    <dbReference type="NCBI Taxonomy" id="39493"/>
    <lineage>
        <taxon>Bacteria</taxon>
        <taxon>Bacillati</taxon>
        <taxon>Bacillota</taxon>
        <taxon>Clostridia</taxon>
        <taxon>Eubacteriales</taxon>
        <taxon>Clostridiaceae</taxon>
        <taxon>Clostridium</taxon>
    </lineage>
</organism>
<dbReference type="SUPFAM" id="SSF55545">
    <property type="entry name" value="beta-N-acetylhexosaminidase-like domain"/>
    <property type="match status" value="1"/>
</dbReference>
<keyword evidence="8" id="KW-1185">Reference proteome</keyword>
<dbReference type="Gene3D" id="3.20.20.80">
    <property type="entry name" value="Glycosidases"/>
    <property type="match status" value="1"/>
</dbReference>
<proteinExistence type="inferred from homology"/>
<evidence type="ECO:0000313" key="8">
    <source>
        <dbReference type="Proteomes" id="UP000430345"/>
    </source>
</evidence>
<dbReference type="InterPro" id="IPR017853">
    <property type="entry name" value="GH"/>
</dbReference>
<dbReference type="Proteomes" id="UP000430345">
    <property type="component" value="Unassembled WGS sequence"/>
</dbReference>
<evidence type="ECO:0000256" key="1">
    <source>
        <dbReference type="ARBA" id="ARBA00001231"/>
    </source>
</evidence>
<evidence type="ECO:0000313" key="7">
    <source>
        <dbReference type="EMBL" id="MPQ43481.1"/>
    </source>
</evidence>
<dbReference type="RefSeq" id="WP_152889042.1">
    <property type="nucleotide sequence ID" value="NZ_WHJC01000071.1"/>
</dbReference>
<dbReference type="Gene3D" id="3.30.379.10">
    <property type="entry name" value="Chitobiase/beta-hexosaminidase domain 2-like"/>
    <property type="match status" value="1"/>
</dbReference>